<gene>
    <name evidence="1" type="ORF">SAMN05444389_101572</name>
</gene>
<dbReference type="EMBL" id="FRCK01000001">
    <property type="protein sequence ID" value="SHL83050.1"/>
    <property type="molecule type" value="Genomic_DNA"/>
</dbReference>
<keyword evidence="2" id="KW-1185">Reference proteome</keyword>
<dbReference type="Proteomes" id="UP000184444">
    <property type="component" value="Unassembled WGS sequence"/>
</dbReference>
<evidence type="ECO:0000313" key="1">
    <source>
        <dbReference type="EMBL" id="SHL83050.1"/>
    </source>
</evidence>
<accession>A0A1M7DUA9</accession>
<dbReference type="GO" id="GO:0003676">
    <property type="term" value="F:nucleic acid binding"/>
    <property type="evidence" value="ECO:0007669"/>
    <property type="project" value="InterPro"/>
</dbReference>
<dbReference type="STRING" id="53463.SAMN05444389_101572"/>
<sequence length="351" mass="39518">MTSLYQIRDGQLRPATRRALSKEEIIEGWVAANPGLVGIDAMIIGRQVPTDHGKFIDLLAMDATGGLVIIELKKDRTPRGIVAQVLDYASWVRTLTTPEIYDRAEKYLGTRLATAFLDRFGEAIPERLNASHSMLIVASELDHASRRIVEYLSEEHGVAINTVFFNVFEVDGQEWLTTDFLLDQEAVEERSERKVRAPWSGYYFVNAGLGEHRSWADMKRYGFISAGGGEFYSKRLYQLGVGDEVFVYDKGNGYIGYGVVTTEARPAAEFMTADGLLFDQPLSEPRMKRLGEPQENAEHAVGIEWRKTVDPSQAKRFKGAFANQNIVCKLRDEATVDFLTEQFEVTRPTMT</sequence>
<dbReference type="OrthoDB" id="570199at2"/>
<dbReference type="RefSeq" id="WP_073061658.1">
    <property type="nucleotide sequence ID" value="NZ_FRCK01000001.1"/>
</dbReference>
<evidence type="ECO:0008006" key="3">
    <source>
        <dbReference type="Google" id="ProtNLM"/>
    </source>
</evidence>
<evidence type="ECO:0000313" key="2">
    <source>
        <dbReference type="Proteomes" id="UP000184444"/>
    </source>
</evidence>
<proteinExistence type="predicted"/>
<dbReference type="Gene3D" id="3.40.1350.10">
    <property type="match status" value="1"/>
</dbReference>
<reference evidence="2" key="1">
    <citation type="submission" date="2016-11" db="EMBL/GenBank/DDBJ databases">
        <authorList>
            <person name="Varghese N."/>
            <person name="Submissions S."/>
        </authorList>
    </citation>
    <scope>NUCLEOTIDE SEQUENCE [LARGE SCALE GENOMIC DNA]</scope>
    <source>
        <strain evidence="2">DSM 6637</strain>
    </source>
</reference>
<name>A0A1M7DUA9_9RHOB</name>
<protein>
    <recommendedName>
        <fullName evidence="3">DUF91 domain-containing protein</fullName>
    </recommendedName>
</protein>
<organism evidence="1 2">
    <name type="scientific">Paracoccus solventivorans</name>
    <dbReference type="NCBI Taxonomy" id="53463"/>
    <lineage>
        <taxon>Bacteria</taxon>
        <taxon>Pseudomonadati</taxon>
        <taxon>Pseudomonadota</taxon>
        <taxon>Alphaproteobacteria</taxon>
        <taxon>Rhodobacterales</taxon>
        <taxon>Paracoccaceae</taxon>
        <taxon>Paracoccus</taxon>
    </lineage>
</organism>
<dbReference type="InterPro" id="IPR011856">
    <property type="entry name" value="tRNA_endonuc-like_dom_sf"/>
</dbReference>
<dbReference type="AlphaFoldDB" id="A0A1M7DUA9"/>